<dbReference type="PANTHER" id="PTHR36960:SF1">
    <property type="entry name" value="SI:DKEY-32E6.3"/>
    <property type="match status" value="1"/>
</dbReference>
<dbReference type="Ensembl" id="ENSGMOT00000046446.1">
    <property type="protein sequence ID" value="ENSGMOP00000033510.1"/>
    <property type="gene ID" value="ENSGMOG00000022549.1"/>
</dbReference>
<sequence length="370" mass="41003">MADSQTTRVPEPDEALEVTQNGVGSEDRPDPPGPAPGPRRKLILHIDLNNTILVSDAVTGQGTLAALDGFLSTVTWGKMNQKGKWEWLSDAASLIPPCEGAISYYSQFGRLPGFTSGPGCRFRGILDEHLDLLRWPEGITADKELSVKGEDGRLYHWILPSFFQLLRDLVSREDDFCLLFRTFGSDLPRVLSAVSRTLTQGAHPLFPDLPDLKLSVNQTPGKIRCSKREVVLTRGEDRVSSLNGPRDLYQYLGAGSGLGGFQDNFDWWSKHSCSLMGGKPLWVDPFDPSVQHIFFDDNIRQNDKETIVHPMVFLEGGGEAVRTASTCELYDVCLVQNDLLKAISDPGYFSQRIAICQENYEKNVQQGATS</sequence>
<dbReference type="OMA" id="CEGAVSY"/>
<evidence type="ECO:0000256" key="1">
    <source>
        <dbReference type="SAM" id="MobiDB-lite"/>
    </source>
</evidence>
<dbReference type="PANTHER" id="PTHR36960">
    <property type="entry name" value="SI:DKEY-32E6.3"/>
    <property type="match status" value="1"/>
</dbReference>
<evidence type="ECO:0000313" key="3">
    <source>
        <dbReference type="Proteomes" id="UP000694546"/>
    </source>
</evidence>
<reference evidence="2" key="1">
    <citation type="submission" date="2019-07" db="EMBL/GenBank/DDBJ databases">
        <authorList>
            <consortium name="Wellcome Sanger Institute Data Sharing"/>
        </authorList>
    </citation>
    <scope>NUCLEOTIDE SEQUENCE [LARGE SCALE GENOMIC DNA]</scope>
</reference>
<keyword evidence="3" id="KW-1185">Reference proteome</keyword>
<dbReference type="Proteomes" id="UP000694546">
    <property type="component" value="Chromosome 1"/>
</dbReference>
<dbReference type="OrthoDB" id="417678at2759"/>
<gene>
    <name evidence="2" type="primary">si:dkey-32e6.3</name>
</gene>
<evidence type="ECO:0000313" key="2">
    <source>
        <dbReference type="Ensembl" id="ENSGMOP00000033510.1"/>
    </source>
</evidence>
<protein>
    <submittedName>
        <fullName evidence="2">Si:dkey-32e6.3</fullName>
    </submittedName>
</protein>
<feature type="region of interest" description="Disordered" evidence="1">
    <location>
        <begin position="1"/>
        <end position="39"/>
    </location>
</feature>
<accession>A0A8C5AKR2</accession>
<organism evidence="2 3">
    <name type="scientific">Gadus morhua</name>
    <name type="common">Atlantic cod</name>
    <dbReference type="NCBI Taxonomy" id="8049"/>
    <lineage>
        <taxon>Eukaryota</taxon>
        <taxon>Metazoa</taxon>
        <taxon>Chordata</taxon>
        <taxon>Craniata</taxon>
        <taxon>Vertebrata</taxon>
        <taxon>Euteleostomi</taxon>
        <taxon>Actinopterygii</taxon>
        <taxon>Neopterygii</taxon>
        <taxon>Teleostei</taxon>
        <taxon>Neoteleostei</taxon>
        <taxon>Acanthomorphata</taxon>
        <taxon>Zeiogadaria</taxon>
        <taxon>Gadariae</taxon>
        <taxon>Gadiformes</taxon>
        <taxon>Gadoidei</taxon>
        <taxon>Gadidae</taxon>
        <taxon>Gadus</taxon>
    </lineage>
</organism>
<dbReference type="GeneTree" id="ENSGT00390000003093"/>
<name>A0A8C5AKR2_GADMO</name>
<reference evidence="2" key="3">
    <citation type="submission" date="2025-09" db="UniProtKB">
        <authorList>
            <consortium name="Ensembl"/>
        </authorList>
    </citation>
    <scope>IDENTIFICATION</scope>
</reference>
<proteinExistence type="predicted"/>
<reference evidence="2" key="2">
    <citation type="submission" date="2025-08" db="UniProtKB">
        <authorList>
            <consortium name="Ensembl"/>
        </authorList>
    </citation>
    <scope>IDENTIFICATION</scope>
</reference>
<dbReference type="AlphaFoldDB" id="A0A8C5AKR2"/>